<keyword evidence="9" id="KW-1185">Reference proteome</keyword>
<dbReference type="InterPro" id="IPR051827">
    <property type="entry name" value="Cas4_exonuclease"/>
</dbReference>
<dbReference type="GO" id="GO:0046872">
    <property type="term" value="F:metal ion binding"/>
    <property type="evidence" value="ECO:0007669"/>
    <property type="project" value="UniProtKB-KW"/>
</dbReference>
<keyword evidence="5" id="KW-0408">Iron</keyword>
<accession>A0AAE4MEG6</accession>
<gene>
    <name evidence="8" type="ORF">McpAg1_15020</name>
</gene>
<evidence type="ECO:0000313" key="9">
    <source>
        <dbReference type="Proteomes" id="UP001273136"/>
    </source>
</evidence>
<dbReference type="InterPro" id="IPR038726">
    <property type="entry name" value="PDDEXK_AddAB-type"/>
</dbReference>
<dbReference type="GO" id="GO:0016787">
    <property type="term" value="F:hydrolase activity"/>
    <property type="evidence" value="ECO:0007669"/>
    <property type="project" value="UniProtKB-KW"/>
</dbReference>
<evidence type="ECO:0000256" key="4">
    <source>
        <dbReference type="ARBA" id="ARBA00022801"/>
    </source>
</evidence>
<dbReference type="InterPro" id="IPR011604">
    <property type="entry name" value="PDDEXK-like_dom_sf"/>
</dbReference>
<dbReference type="AlphaFoldDB" id="A0AAE4MEG6"/>
<protein>
    <recommendedName>
        <fullName evidence="7">PD-(D/E)XK endonuclease-like domain-containing protein</fullName>
    </recommendedName>
</protein>
<evidence type="ECO:0000256" key="1">
    <source>
        <dbReference type="ARBA" id="ARBA00001966"/>
    </source>
</evidence>
<dbReference type="Gene3D" id="3.90.320.10">
    <property type="match status" value="1"/>
</dbReference>
<evidence type="ECO:0000256" key="3">
    <source>
        <dbReference type="ARBA" id="ARBA00022723"/>
    </source>
</evidence>
<dbReference type="Proteomes" id="UP001273136">
    <property type="component" value="Unassembled WGS sequence"/>
</dbReference>
<dbReference type="Pfam" id="PF12705">
    <property type="entry name" value="PDDEXK_1"/>
    <property type="match status" value="1"/>
</dbReference>
<dbReference type="PANTHER" id="PTHR36531:SF6">
    <property type="entry name" value="DNA REPLICATION ATP-DEPENDENT HELICASE_NUCLEASE DNA2"/>
    <property type="match status" value="1"/>
</dbReference>
<dbReference type="EMBL" id="JAWDKA010000008">
    <property type="protein sequence ID" value="MDV0442268.1"/>
    <property type="molecule type" value="Genomic_DNA"/>
</dbReference>
<keyword evidence="6" id="KW-0411">Iron-sulfur</keyword>
<keyword evidence="4" id="KW-0378">Hydrolase</keyword>
<sequence length="228" mass="25657">MTLPQITVSELVRCSRCPLQLYLARSDSPEFIEPHSYSIAKQIAAHLGGPLILEEIWDELTTVRPDAGDAEYQLLASMIEACDKTDWQTAVRTDVIVSSEKYGITGRVDRLFDDSFAVVKSSEAPPSGIYASDRLRVTAYALCLEEEYKRSFTGTVEYLGSGTIRRLGPTTPSDRRAFLAALRAAENIFRGEIPKPLRGSRCLSCEYHERCKETEHPRSLFDKLYRRG</sequence>
<reference evidence="8" key="1">
    <citation type="submission" date="2023-06" db="EMBL/GenBank/DDBJ databases">
        <title>Genome sequence of Methancorpusculaceae sp. Ag1.</title>
        <authorList>
            <person name="Protasov E."/>
            <person name="Platt K."/>
            <person name="Poehlein A."/>
            <person name="Daniel R."/>
            <person name="Brune A."/>
        </authorList>
    </citation>
    <scope>NUCLEOTIDE SEQUENCE</scope>
    <source>
        <strain evidence="8">Ag1</strain>
    </source>
</reference>
<comment type="cofactor">
    <cofactor evidence="1">
        <name>[4Fe-4S] cluster</name>
        <dbReference type="ChEBI" id="CHEBI:49883"/>
    </cofactor>
</comment>
<feature type="domain" description="PD-(D/E)XK endonuclease-like" evidence="7">
    <location>
        <begin position="52"/>
        <end position="212"/>
    </location>
</feature>
<evidence type="ECO:0000256" key="6">
    <source>
        <dbReference type="ARBA" id="ARBA00023014"/>
    </source>
</evidence>
<proteinExistence type="predicted"/>
<evidence type="ECO:0000256" key="2">
    <source>
        <dbReference type="ARBA" id="ARBA00022722"/>
    </source>
</evidence>
<keyword evidence="3" id="KW-0479">Metal-binding</keyword>
<dbReference type="GO" id="GO:0004518">
    <property type="term" value="F:nuclease activity"/>
    <property type="evidence" value="ECO:0007669"/>
    <property type="project" value="UniProtKB-KW"/>
</dbReference>
<dbReference type="PANTHER" id="PTHR36531">
    <property type="entry name" value="CRISPR-ASSOCIATED EXONUCLEASE CAS4"/>
    <property type="match status" value="1"/>
</dbReference>
<dbReference type="RefSeq" id="WP_338094684.1">
    <property type="nucleotide sequence ID" value="NZ_JAWDKA010000008.1"/>
</dbReference>
<evidence type="ECO:0000313" key="8">
    <source>
        <dbReference type="EMBL" id="MDV0442268.1"/>
    </source>
</evidence>
<keyword evidence="2" id="KW-0540">Nuclease</keyword>
<evidence type="ECO:0000256" key="5">
    <source>
        <dbReference type="ARBA" id="ARBA00023004"/>
    </source>
</evidence>
<organism evidence="8 9">
    <name type="scientific">Methanorbis furvi</name>
    <dbReference type="NCBI Taxonomy" id="3028299"/>
    <lineage>
        <taxon>Archaea</taxon>
        <taxon>Methanobacteriati</taxon>
        <taxon>Methanobacteriota</taxon>
        <taxon>Stenosarchaea group</taxon>
        <taxon>Methanomicrobia</taxon>
        <taxon>Methanomicrobiales</taxon>
        <taxon>Methanocorpusculaceae</taxon>
        <taxon>Methanorbis</taxon>
    </lineage>
</organism>
<evidence type="ECO:0000259" key="7">
    <source>
        <dbReference type="Pfam" id="PF12705"/>
    </source>
</evidence>
<comment type="caution">
    <text evidence="8">The sequence shown here is derived from an EMBL/GenBank/DDBJ whole genome shotgun (WGS) entry which is preliminary data.</text>
</comment>
<name>A0AAE4MEG6_9EURY</name>
<dbReference type="GO" id="GO:0051536">
    <property type="term" value="F:iron-sulfur cluster binding"/>
    <property type="evidence" value="ECO:0007669"/>
    <property type="project" value="UniProtKB-KW"/>
</dbReference>